<dbReference type="Proteomes" id="UP000623967">
    <property type="component" value="Unassembled WGS sequence"/>
</dbReference>
<evidence type="ECO:0000256" key="3">
    <source>
        <dbReference type="ARBA" id="ARBA00023004"/>
    </source>
</evidence>
<evidence type="ECO:0000256" key="4">
    <source>
        <dbReference type="ARBA" id="ARBA00023014"/>
    </source>
</evidence>
<dbReference type="PANTHER" id="PTHR43177">
    <property type="entry name" value="PROTEIN NRFC"/>
    <property type="match status" value="1"/>
</dbReference>
<dbReference type="Pfam" id="PF12800">
    <property type="entry name" value="Fer4_4"/>
    <property type="match status" value="1"/>
</dbReference>
<reference evidence="6 7" key="1">
    <citation type="submission" date="2021-01" db="EMBL/GenBank/DDBJ databases">
        <title>Genome public.</title>
        <authorList>
            <person name="Liu C."/>
            <person name="Sun Q."/>
        </authorList>
    </citation>
    <scope>NUCLEOTIDE SEQUENCE [LARGE SCALE GENOMIC DNA]</scope>
    <source>
        <strain evidence="6 7">YIM B02564</strain>
    </source>
</reference>
<dbReference type="PROSITE" id="PS00198">
    <property type="entry name" value="4FE4S_FER_1"/>
    <property type="match status" value="1"/>
</dbReference>
<dbReference type="PROSITE" id="PS51379">
    <property type="entry name" value="4FE4S_FER_2"/>
    <property type="match status" value="3"/>
</dbReference>
<dbReference type="InterPro" id="IPR050954">
    <property type="entry name" value="ET_IronSulfur_Cluster-Binding"/>
</dbReference>
<keyword evidence="4" id="KW-0411">Iron-sulfur</keyword>
<dbReference type="Gene3D" id="3.30.70.20">
    <property type="match status" value="2"/>
</dbReference>
<dbReference type="PANTHER" id="PTHR43177:SF3">
    <property type="entry name" value="PROTEIN NRFC HOMOLOG"/>
    <property type="match status" value="1"/>
</dbReference>
<evidence type="ECO:0000256" key="2">
    <source>
        <dbReference type="ARBA" id="ARBA00022723"/>
    </source>
</evidence>
<keyword evidence="7" id="KW-1185">Reference proteome</keyword>
<feature type="domain" description="4Fe-4S ferredoxin-type" evidence="5">
    <location>
        <begin position="5"/>
        <end position="34"/>
    </location>
</feature>
<dbReference type="InterPro" id="IPR017900">
    <property type="entry name" value="4Fe4S_Fe_S_CS"/>
</dbReference>
<dbReference type="RefSeq" id="WP_202654748.1">
    <property type="nucleotide sequence ID" value="NZ_JAESWB010000211.1"/>
</dbReference>
<protein>
    <submittedName>
        <fullName evidence="6">4Fe-4S dicluster domain-containing protein</fullName>
    </submittedName>
</protein>
<evidence type="ECO:0000259" key="5">
    <source>
        <dbReference type="PROSITE" id="PS51379"/>
    </source>
</evidence>
<dbReference type="CDD" id="cd16371">
    <property type="entry name" value="DMSOR_beta_like"/>
    <property type="match status" value="1"/>
</dbReference>
<feature type="domain" description="4Fe-4S ferredoxin-type" evidence="5">
    <location>
        <begin position="42"/>
        <end position="74"/>
    </location>
</feature>
<dbReference type="InterPro" id="IPR017896">
    <property type="entry name" value="4Fe4S_Fe-S-bd"/>
</dbReference>
<evidence type="ECO:0000313" key="6">
    <source>
        <dbReference type="EMBL" id="MBL4953491.1"/>
    </source>
</evidence>
<keyword evidence="3" id="KW-0408">Iron</keyword>
<accession>A0ABS1TQ80</accession>
<dbReference type="Pfam" id="PF13247">
    <property type="entry name" value="Fer4_11"/>
    <property type="match status" value="1"/>
</dbReference>
<dbReference type="SUPFAM" id="SSF54862">
    <property type="entry name" value="4Fe-4S ferredoxins"/>
    <property type="match status" value="1"/>
</dbReference>
<keyword evidence="2" id="KW-0479">Metal-binding</keyword>
<name>A0ABS1TQ80_9BACI</name>
<organism evidence="6 7">
    <name type="scientific">Neobacillus paridis</name>
    <dbReference type="NCBI Taxonomy" id="2803862"/>
    <lineage>
        <taxon>Bacteria</taxon>
        <taxon>Bacillati</taxon>
        <taxon>Bacillota</taxon>
        <taxon>Bacilli</taxon>
        <taxon>Bacillales</taxon>
        <taxon>Bacillaceae</taxon>
        <taxon>Neobacillus</taxon>
    </lineage>
</organism>
<sequence>MFKRVGFRFNADECIGCRACEIACKNENQTPTGIQWRKVTKLAPEIYLSHSCFHCDSPECFRVCPERAFSKRQDGIVQIDENICTGCQLCVTACPYGAPQFNPETKKVSKCQMCYQRQDMDLVPACVEACTTGALKQVDLNTFSDENAVRSLQGFADVTITCPSVVFYPVKPKKRYFLAT</sequence>
<feature type="domain" description="4Fe-4S ferredoxin-type" evidence="5">
    <location>
        <begin position="75"/>
        <end position="104"/>
    </location>
</feature>
<gene>
    <name evidence="6" type="ORF">JK635_14960</name>
</gene>
<evidence type="ECO:0000313" key="7">
    <source>
        <dbReference type="Proteomes" id="UP000623967"/>
    </source>
</evidence>
<dbReference type="EMBL" id="JAESWB010000211">
    <property type="protein sequence ID" value="MBL4953491.1"/>
    <property type="molecule type" value="Genomic_DNA"/>
</dbReference>
<comment type="caution">
    <text evidence="6">The sequence shown here is derived from an EMBL/GenBank/DDBJ whole genome shotgun (WGS) entry which is preliminary data.</text>
</comment>
<proteinExistence type="predicted"/>
<evidence type="ECO:0000256" key="1">
    <source>
        <dbReference type="ARBA" id="ARBA00022485"/>
    </source>
</evidence>
<keyword evidence="1" id="KW-0004">4Fe-4S</keyword>